<dbReference type="OrthoDB" id="6229058at2759"/>
<dbReference type="Pfam" id="PF12662">
    <property type="entry name" value="cEGF"/>
    <property type="match status" value="1"/>
</dbReference>
<dbReference type="InterPro" id="IPR026823">
    <property type="entry name" value="cEGF"/>
</dbReference>
<keyword evidence="6" id="KW-1015">Disulfide bond</keyword>
<evidence type="ECO:0000256" key="3">
    <source>
        <dbReference type="ARBA" id="ARBA00022536"/>
    </source>
</evidence>
<dbReference type="AlphaFoldDB" id="T1FHF9"/>
<feature type="region of interest" description="Disordered" evidence="7">
    <location>
        <begin position="333"/>
        <end position="381"/>
    </location>
</feature>
<dbReference type="EMBL" id="AMQM01007870">
    <property type="status" value="NOT_ANNOTATED_CDS"/>
    <property type="molecule type" value="Genomic_DNA"/>
</dbReference>
<dbReference type="Proteomes" id="UP000015101">
    <property type="component" value="Unassembled WGS sequence"/>
</dbReference>
<keyword evidence="5" id="KW-0677">Repeat</keyword>
<dbReference type="CTD" id="20208258"/>
<dbReference type="InParanoid" id="T1FHF9"/>
<evidence type="ECO:0000256" key="2">
    <source>
        <dbReference type="ARBA" id="ARBA00022530"/>
    </source>
</evidence>
<dbReference type="InterPro" id="IPR018097">
    <property type="entry name" value="EGF_Ca-bd_CS"/>
</dbReference>
<evidence type="ECO:0000259" key="9">
    <source>
        <dbReference type="Pfam" id="PF12662"/>
    </source>
</evidence>
<keyword evidence="3" id="KW-0245">EGF-like domain</keyword>
<reference evidence="11" key="3">
    <citation type="submission" date="2015-06" db="UniProtKB">
        <authorList>
            <consortium name="EnsemblMetazoa"/>
        </authorList>
    </citation>
    <scope>IDENTIFICATION</scope>
</reference>
<dbReference type="SUPFAM" id="SSF57196">
    <property type="entry name" value="EGF/Laminin"/>
    <property type="match status" value="1"/>
</dbReference>
<evidence type="ECO:0000256" key="5">
    <source>
        <dbReference type="ARBA" id="ARBA00022737"/>
    </source>
</evidence>
<keyword evidence="2" id="KW-0964">Secreted</keyword>
<dbReference type="eggNOG" id="KOG1218">
    <property type="taxonomic scope" value="Eukaryota"/>
</dbReference>
<keyword evidence="8" id="KW-0472">Membrane</keyword>
<reference evidence="10 12" key="2">
    <citation type="journal article" date="2013" name="Nature">
        <title>Insights into bilaterian evolution from three spiralian genomes.</title>
        <authorList>
            <person name="Simakov O."/>
            <person name="Marletaz F."/>
            <person name="Cho S.J."/>
            <person name="Edsinger-Gonzales E."/>
            <person name="Havlak P."/>
            <person name="Hellsten U."/>
            <person name="Kuo D.H."/>
            <person name="Larsson T."/>
            <person name="Lv J."/>
            <person name="Arendt D."/>
            <person name="Savage R."/>
            <person name="Osoegawa K."/>
            <person name="de Jong P."/>
            <person name="Grimwood J."/>
            <person name="Chapman J.A."/>
            <person name="Shapiro H."/>
            <person name="Aerts A."/>
            <person name="Otillar R.P."/>
            <person name="Terry A.Y."/>
            <person name="Boore J.L."/>
            <person name="Grigoriev I.V."/>
            <person name="Lindberg D.R."/>
            <person name="Seaver E.C."/>
            <person name="Weisblat D.A."/>
            <person name="Putnam N.H."/>
            <person name="Rokhsar D.S."/>
        </authorList>
    </citation>
    <scope>NUCLEOTIDE SEQUENCE</scope>
</reference>
<keyword evidence="8" id="KW-1133">Transmembrane helix</keyword>
<dbReference type="InterPro" id="IPR009030">
    <property type="entry name" value="Growth_fac_rcpt_cys_sf"/>
</dbReference>
<evidence type="ECO:0000313" key="10">
    <source>
        <dbReference type="EMBL" id="ESN91974.1"/>
    </source>
</evidence>
<evidence type="ECO:0000313" key="12">
    <source>
        <dbReference type="Proteomes" id="UP000015101"/>
    </source>
</evidence>
<evidence type="ECO:0000313" key="11">
    <source>
        <dbReference type="EnsemblMetazoa" id="HelroP181899"/>
    </source>
</evidence>
<evidence type="ECO:0000256" key="8">
    <source>
        <dbReference type="SAM" id="Phobius"/>
    </source>
</evidence>
<dbReference type="GeneID" id="20208258"/>
<dbReference type="EnsemblMetazoa" id="HelroT181899">
    <property type="protein sequence ID" value="HelroP181899"/>
    <property type="gene ID" value="HelroG181899"/>
</dbReference>
<keyword evidence="12" id="KW-1185">Reference proteome</keyword>
<dbReference type="SUPFAM" id="SSF57184">
    <property type="entry name" value="Growth factor receptor domain"/>
    <property type="match status" value="1"/>
</dbReference>
<dbReference type="STRING" id="6412.T1FHF9"/>
<feature type="transmembrane region" description="Helical" evidence="8">
    <location>
        <begin position="188"/>
        <end position="210"/>
    </location>
</feature>
<dbReference type="KEGG" id="hro:HELRODRAFT_181899"/>
<gene>
    <name evidence="11" type="primary">20208258</name>
    <name evidence="10" type="ORF">HELRODRAFT_181899</name>
</gene>
<dbReference type="PROSITE" id="PS51257">
    <property type="entry name" value="PROKAR_LIPOPROTEIN"/>
    <property type="match status" value="1"/>
</dbReference>
<evidence type="ECO:0000256" key="1">
    <source>
        <dbReference type="ARBA" id="ARBA00004498"/>
    </source>
</evidence>
<accession>T1FHF9</accession>
<feature type="compositionally biased region" description="Polar residues" evidence="7">
    <location>
        <begin position="366"/>
        <end position="375"/>
    </location>
</feature>
<dbReference type="Gene3D" id="2.10.25.10">
    <property type="entry name" value="Laminin"/>
    <property type="match status" value="2"/>
</dbReference>
<dbReference type="HOGENOM" id="CLU_726242_0_0_1"/>
<protein>
    <recommendedName>
        <fullName evidence="9">Complement Clr-like EGF domain-containing protein</fullName>
    </recommendedName>
</protein>
<dbReference type="PANTHER" id="PTHR24050">
    <property type="entry name" value="PA14 DOMAIN-CONTAINING PROTEIN"/>
    <property type="match status" value="1"/>
</dbReference>
<evidence type="ECO:0000256" key="6">
    <source>
        <dbReference type="ARBA" id="ARBA00023157"/>
    </source>
</evidence>
<dbReference type="PROSITE" id="PS01187">
    <property type="entry name" value="EGF_CA"/>
    <property type="match status" value="1"/>
</dbReference>
<feature type="compositionally biased region" description="Low complexity" evidence="7">
    <location>
        <begin position="333"/>
        <end position="365"/>
    </location>
</feature>
<dbReference type="InterPro" id="IPR052235">
    <property type="entry name" value="Nephronectin_domain"/>
</dbReference>
<dbReference type="GO" id="GO:0005509">
    <property type="term" value="F:calcium ion binding"/>
    <property type="evidence" value="ECO:0007669"/>
    <property type="project" value="InterPro"/>
</dbReference>
<feature type="domain" description="Complement Clr-like EGF" evidence="9">
    <location>
        <begin position="89"/>
        <end position="110"/>
    </location>
</feature>
<keyword evidence="8" id="KW-0812">Transmembrane</keyword>
<dbReference type="PANTHER" id="PTHR24050:SF25">
    <property type="entry name" value="COMPLEMENT COMPONENT C1Q RECEPTOR"/>
    <property type="match status" value="1"/>
</dbReference>
<reference evidence="12" key="1">
    <citation type="submission" date="2012-12" db="EMBL/GenBank/DDBJ databases">
        <authorList>
            <person name="Hellsten U."/>
            <person name="Grimwood J."/>
            <person name="Chapman J.A."/>
            <person name="Shapiro H."/>
            <person name="Aerts A."/>
            <person name="Otillar R.P."/>
            <person name="Terry A.Y."/>
            <person name="Boore J.L."/>
            <person name="Simakov O."/>
            <person name="Marletaz F."/>
            <person name="Cho S.-J."/>
            <person name="Edsinger-Gonzales E."/>
            <person name="Havlak P."/>
            <person name="Kuo D.-H."/>
            <person name="Larsson T."/>
            <person name="Lv J."/>
            <person name="Arendt D."/>
            <person name="Savage R."/>
            <person name="Osoegawa K."/>
            <person name="de Jong P."/>
            <person name="Lindberg D.R."/>
            <person name="Seaver E.C."/>
            <person name="Weisblat D.A."/>
            <person name="Putnam N.H."/>
            <person name="Grigoriev I.V."/>
            <person name="Rokhsar D.S."/>
        </authorList>
    </citation>
    <scope>NUCLEOTIDE SEQUENCE</scope>
</reference>
<sequence>MRVRVDSGFKCSNINTCNYNNGGCAQMCSNSVCSCYTGYKLQNDNATCKYEDPNTGATINTTTDTISCNVLDGLCGYACVRGVNGQPDRCVCRSGYELSPNGRTCLDIDECARGLTNCTAPRVCLNFAGNYSCIAIIFKATKAILVIDPIFNALTITPEQPYSEEAISRIETGLNQIKTGSGQLQTSFYALLAWTIVIALAIAILSAVIFKMPTADKTKASRSDASSVASVATQSNNTRQVLSGDNSLAPTRITSVSKALNSWNGTKYPGRPTLWDNKGSFGSSFSAHLDGVLGVSEINDFNAEDGDNVDVVDHGLAPIHNNNINNNNIINNNNNNCNNNNDSNNKHLSSSSSSSSSTTSSQSTSPAISQVVNEETLSERL</sequence>
<dbReference type="RefSeq" id="XP_009029924.1">
    <property type="nucleotide sequence ID" value="XM_009031676.1"/>
</dbReference>
<keyword evidence="2" id="KW-0272">Extracellular matrix</keyword>
<evidence type="ECO:0000256" key="4">
    <source>
        <dbReference type="ARBA" id="ARBA00022729"/>
    </source>
</evidence>
<keyword evidence="4" id="KW-0732">Signal</keyword>
<proteinExistence type="predicted"/>
<name>T1FHF9_HELRO</name>
<evidence type="ECO:0000256" key="7">
    <source>
        <dbReference type="SAM" id="MobiDB-lite"/>
    </source>
</evidence>
<comment type="subcellular location">
    <subcellularLocation>
        <location evidence="1">Secreted</location>
        <location evidence="1">Extracellular space</location>
        <location evidence="1">Extracellular matrix</location>
    </subcellularLocation>
</comment>
<dbReference type="EMBL" id="KB097680">
    <property type="protein sequence ID" value="ESN91974.1"/>
    <property type="molecule type" value="Genomic_DNA"/>
</dbReference>
<organism evidence="11 12">
    <name type="scientific">Helobdella robusta</name>
    <name type="common">Californian leech</name>
    <dbReference type="NCBI Taxonomy" id="6412"/>
    <lineage>
        <taxon>Eukaryota</taxon>
        <taxon>Metazoa</taxon>
        <taxon>Spiralia</taxon>
        <taxon>Lophotrochozoa</taxon>
        <taxon>Annelida</taxon>
        <taxon>Clitellata</taxon>
        <taxon>Hirudinea</taxon>
        <taxon>Rhynchobdellida</taxon>
        <taxon>Glossiphoniidae</taxon>
        <taxon>Helobdella</taxon>
    </lineage>
</organism>